<accession>A0ABX5L791</accession>
<dbReference type="InterPro" id="IPR036950">
    <property type="entry name" value="PBP_transglycosylase"/>
</dbReference>
<gene>
    <name evidence="12" type="ORF">CAY35_01970</name>
</gene>
<dbReference type="InterPro" id="IPR001460">
    <property type="entry name" value="PCN-bd_Tpept"/>
</dbReference>
<dbReference type="Pfam" id="PF00905">
    <property type="entry name" value="Transpeptidase"/>
    <property type="match status" value="1"/>
</dbReference>
<evidence type="ECO:0000256" key="1">
    <source>
        <dbReference type="ARBA" id="ARBA00022645"/>
    </source>
</evidence>
<dbReference type="Gene3D" id="3.40.710.10">
    <property type="entry name" value="DD-peptidase/beta-lactamase superfamily"/>
    <property type="match status" value="1"/>
</dbReference>
<dbReference type="SUPFAM" id="SSF56601">
    <property type="entry name" value="beta-lactamase/transpeptidase-like"/>
    <property type="match status" value="1"/>
</dbReference>
<evidence type="ECO:0000259" key="10">
    <source>
        <dbReference type="Pfam" id="PF00905"/>
    </source>
</evidence>
<dbReference type="Proteomes" id="UP000245514">
    <property type="component" value="Unassembled WGS sequence"/>
</dbReference>
<dbReference type="PANTHER" id="PTHR32282">
    <property type="entry name" value="BINDING PROTEIN TRANSPEPTIDASE, PUTATIVE-RELATED"/>
    <property type="match status" value="1"/>
</dbReference>
<dbReference type="Gene3D" id="1.10.3810.10">
    <property type="entry name" value="Biosynthetic peptidoglycan transglycosylase-like"/>
    <property type="match status" value="1"/>
</dbReference>
<keyword evidence="13" id="KW-1185">Reference proteome</keyword>
<dbReference type="Pfam" id="PF00912">
    <property type="entry name" value="Transgly"/>
    <property type="match status" value="1"/>
</dbReference>
<dbReference type="InterPro" id="IPR023346">
    <property type="entry name" value="Lysozyme-like_dom_sf"/>
</dbReference>
<name>A0ABX5L791_9MICC</name>
<evidence type="ECO:0000256" key="2">
    <source>
        <dbReference type="ARBA" id="ARBA00022670"/>
    </source>
</evidence>
<dbReference type="EMBL" id="QFWG01000002">
    <property type="protein sequence ID" value="PWI28239.1"/>
    <property type="molecule type" value="Genomic_DNA"/>
</dbReference>
<dbReference type="RefSeq" id="WP_109303113.1">
    <property type="nucleotide sequence ID" value="NZ_QFWG01000002.1"/>
</dbReference>
<evidence type="ECO:0000256" key="4">
    <source>
        <dbReference type="ARBA" id="ARBA00022679"/>
    </source>
</evidence>
<comment type="caution">
    <text evidence="12">The sequence shown here is derived from an EMBL/GenBank/DDBJ whole genome shotgun (WGS) entry which is preliminary data.</text>
</comment>
<feature type="compositionally biased region" description="Basic and acidic residues" evidence="9">
    <location>
        <begin position="744"/>
        <end position="773"/>
    </location>
</feature>
<dbReference type="PANTHER" id="PTHR32282:SF33">
    <property type="entry name" value="PEPTIDOGLYCAN GLYCOSYLTRANSFERASE"/>
    <property type="match status" value="1"/>
</dbReference>
<dbReference type="InterPro" id="IPR050396">
    <property type="entry name" value="Glycosyltr_51/Transpeptidase"/>
</dbReference>
<proteinExistence type="predicted"/>
<dbReference type="InterPro" id="IPR012338">
    <property type="entry name" value="Beta-lactam/transpept-like"/>
</dbReference>
<evidence type="ECO:0000256" key="5">
    <source>
        <dbReference type="ARBA" id="ARBA00022801"/>
    </source>
</evidence>
<comment type="catalytic activity">
    <reaction evidence="7">
        <text>Preferential cleavage: (Ac)2-L-Lys-D-Ala-|-D-Ala. Also transpeptidation of peptidyl-alanyl moieties that are N-acyl substituents of D-alanine.</text>
        <dbReference type="EC" id="3.4.16.4"/>
    </reaction>
</comment>
<sequence length="785" mass="84921">MSQGKSLLSTSTSTVRRLLGFLLASVLAGVLTAGTLVPLVIFTGTATNMASDAYAAIPSFPKNTAVPEPSVIYDRKGKVVAKFFAQDRKPVKLKEISPWMQKAIISVEDERFYEHGGADPRGILRAAVSNLTGFGGQQGASTITQQYVNNRNILNQISEGVPASELTISGNKSVADKAREIKWANEIEQTMSKDEILEGYLNLVLFSGTTYGVEAAAQRFFSIPAKDLNIEQSAMLAGMVQRPGFYNPVSNPEGTIQRRNAVLGRMLHTGAITQKEHDEAVKKDLELKPSHSQSGCTAAKEAPYFCTYVYWEILNNPEFGKTQQDREYLLLNGGLKIHTTLDMKLQKAANKQVREAVPEGDKGGLGSAIVSRDNKTGDILAMAQNTKFGTSEKEPDTYTEYNFAADRSHGGSGGFQGGSTAKVWTAMAWIEAGKSVNSTVNASRRNYTGSSWKASCLPGKTYKIFDEWNVGNAIANQYRNMPMNKGLYWSINSATVAEAYQLDLCDITSVAERMGLLDGQVTQKGEPADAASLASTGPSLVIGSQSVTPLSQARGFGAFANEGKICENRVFTKITGADGTEYKVPEPECKRIFEEKDVSTLNSILTKIAGERIVKGRFNAPTGGKTGTNDYATSTWFAGYTEGMTTVAWIGRKDGTTKVGLHNGIKLRGNPVRRGDSMTHAGPMWAKYMAEVYKEYDHGKIPNAVKQSSSSQSSSAVDSSSRQAPAPAPSPSRSSKPSSSPKPSQEERKEKKQEKKDKPNPPAKKENPPKENRSGGPTSGRIGND</sequence>
<evidence type="ECO:0000313" key="13">
    <source>
        <dbReference type="Proteomes" id="UP000245514"/>
    </source>
</evidence>
<keyword evidence="2" id="KW-0645">Protease</keyword>
<keyword evidence="1" id="KW-0121">Carboxypeptidase</keyword>
<evidence type="ECO:0000256" key="8">
    <source>
        <dbReference type="ARBA" id="ARBA00049902"/>
    </source>
</evidence>
<dbReference type="InterPro" id="IPR001264">
    <property type="entry name" value="Glyco_trans_51"/>
</dbReference>
<dbReference type="SUPFAM" id="SSF53955">
    <property type="entry name" value="Lysozyme-like"/>
    <property type="match status" value="1"/>
</dbReference>
<reference evidence="12 13" key="1">
    <citation type="submission" date="2018-05" db="EMBL/GenBank/DDBJ databases">
        <title>Draft Genome Sequence of Arthrobacter cumminsii IME1328, Isolated from a Patient Who Suffered from Foot Ulcers in China.</title>
        <authorList>
            <person name="Li M."/>
            <person name="Jiang Z."/>
            <person name="Sun Q."/>
            <person name="Tong Y."/>
        </authorList>
    </citation>
    <scope>NUCLEOTIDE SEQUENCE [LARGE SCALE GENOMIC DNA]</scope>
    <source>
        <strain evidence="12 13">IME1328</strain>
    </source>
</reference>
<evidence type="ECO:0000259" key="11">
    <source>
        <dbReference type="Pfam" id="PF00912"/>
    </source>
</evidence>
<keyword evidence="6" id="KW-0511">Multifunctional enzyme</keyword>
<keyword evidence="5" id="KW-0378">Hydrolase</keyword>
<evidence type="ECO:0000256" key="3">
    <source>
        <dbReference type="ARBA" id="ARBA00022676"/>
    </source>
</evidence>
<keyword evidence="4" id="KW-0808">Transferase</keyword>
<evidence type="ECO:0000256" key="7">
    <source>
        <dbReference type="ARBA" id="ARBA00034000"/>
    </source>
</evidence>
<comment type="catalytic activity">
    <reaction evidence="8">
        <text>[GlcNAc-(1-&gt;4)-Mur2Ac(oyl-L-Ala-gamma-D-Glu-L-Lys-D-Ala-D-Ala)](n)-di-trans,octa-cis-undecaprenyl diphosphate + beta-D-GlcNAc-(1-&gt;4)-Mur2Ac(oyl-L-Ala-gamma-D-Glu-L-Lys-D-Ala-D-Ala)-di-trans,octa-cis-undecaprenyl diphosphate = [GlcNAc-(1-&gt;4)-Mur2Ac(oyl-L-Ala-gamma-D-Glu-L-Lys-D-Ala-D-Ala)](n+1)-di-trans,octa-cis-undecaprenyl diphosphate + di-trans,octa-cis-undecaprenyl diphosphate + H(+)</text>
        <dbReference type="Rhea" id="RHEA:23708"/>
        <dbReference type="Rhea" id="RHEA-COMP:9602"/>
        <dbReference type="Rhea" id="RHEA-COMP:9603"/>
        <dbReference type="ChEBI" id="CHEBI:15378"/>
        <dbReference type="ChEBI" id="CHEBI:58405"/>
        <dbReference type="ChEBI" id="CHEBI:60033"/>
        <dbReference type="ChEBI" id="CHEBI:78435"/>
        <dbReference type="EC" id="2.4.99.28"/>
    </reaction>
</comment>
<evidence type="ECO:0000313" key="12">
    <source>
        <dbReference type="EMBL" id="PWI28239.1"/>
    </source>
</evidence>
<feature type="compositionally biased region" description="Low complexity" evidence="9">
    <location>
        <begin position="708"/>
        <end position="743"/>
    </location>
</feature>
<protein>
    <submittedName>
        <fullName evidence="12">Penicillin-binding protein</fullName>
    </submittedName>
</protein>
<feature type="domain" description="Penicillin-binding protein transpeptidase" evidence="10">
    <location>
        <begin position="369"/>
        <end position="642"/>
    </location>
</feature>
<keyword evidence="3" id="KW-0328">Glycosyltransferase</keyword>
<feature type="region of interest" description="Disordered" evidence="9">
    <location>
        <begin position="703"/>
        <end position="785"/>
    </location>
</feature>
<organism evidence="12 13">
    <name type="scientific">Pseudoglutamicibacter cumminsii</name>
    <dbReference type="NCBI Taxonomy" id="156979"/>
    <lineage>
        <taxon>Bacteria</taxon>
        <taxon>Bacillati</taxon>
        <taxon>Actinomycetota</taxon>
        <taxon>Actinomycetes</taxon>
        <taxon>Micrococcales</taxon>
        <taxon>Micrococcaceae</taxon>
        <taxon>Pseudoglutamicibacter</taxon>
    </lineage>
</organism>
<evidence type="ECO:0000256" key="9">
    <source>
        <dbReference type="SAM" id="MobiDB-lite"/>
    </source>
</evidence>
<evidence type="ECO:0000256" key="6">
    <source>
        <dbReference type="ARBA" id="ARBA00023268"/>
    </source>
</evidence>
<feature type="domain" description="Glycosyl transferase family 51" evidence="11">
    <location>
        <begin position="77"/>
        <end position="266"/>
    </location>
</feature>